<dbReference type="Proteomes" id="UP000199656">
    <property type="component" value="Unassembled WGS sequence"/>
</dbReference>
<reference evidence="4" key="1">
    <citation type="submission" date="2016-10" db="EMBL/GenBank/DDBJ databases">
        <authorList>
            <person name="Varghese N."/>
            <person name="Submissions S."/>
        </authorList>
    </citation>
    <scope>NUCLEOTIDE SEQUENCE [LARGE SCALE GENOMIC DNA]</scope>
    <source>
        <strain evidence="4">DSM 23920</strain>
    </source>
</reference>
<protein>
    <submittedName>
        <fullName evidence="3">Putative phage abortive infection protein</fullName>
    </submittedName>
</protein>
<evidence type="ECO:0000256" key="1">
    <source>
        <dbReference type="SAM" id="MobiDB-lite"/>
    </source>
</evidence>
<dbReference type="Pfam" id="PF16872">
    <property type="entry name" value="putAbiC"/>
    <property type="match status" value="1"/>
</dbReference>
<dbReference type="STRING" id="408074.SAMN05660909_05655"/>
<sequence>MNETLFDRIVNWVERNPGLTMFWFILTLLVIFFGVPLLITQFSLWFTFDDSTGVMGDTIGGITSPLIGLVAAILTFFAFWIQFKANQQQRIDIRTERFESKFFEMLKLHKENLNELIVEGYEPAKKLVSNQSALSAIPPITTLSGEIIPKRIAGRQFFVDATAELQAIYEICKATLTFEEIPDTKDYLIKLSYRFFFHGIESSVVKRIDPSISDEITFVNNCKDRLAEAKGRFESSGGSNFIYDFPNSNIRIPLNFNYTPFAGHASRLSHYFRQLFLLVKYVVGKPDREINDPEKLDYLRMVRAQLSEHEQLMLYFNYLSGYGDAWENGTNEFFSKYRMIHNLPFDLTTFTVNPHKKFKEQIDRLLENGIHMFEHDEQGLPNPHLTEEPNSESFFGNILGQNYEEEQPVNQNGSIREVQDDMDTIEQDKLDEANFPHESRPAKDEDTK</sequence>
<keyword evidence="4" id="KW-1185">Reference proteome</keyword>
<keyword evidence="2" id="KW-0812">Transmembrane</keyword>
<feature type="transmembrane region" description="Helical" evidence="2">
    <location>
        <begin position="59"/>
        <end position="81"/>
    </location>
</feature>
<name>A0A1H4GUH4_9BACT</name>
<proteinExistence type="predicted"/>
<evidence type="ECO:0000256" key="2">
    <source>
        <dbReference type="SAM" id="Phobius"/>
    </source>
</evidence>
<keyword evidence="2" id="KW-0472">Membrane</keyword>
<accession>A0A1H4GUH4</accession>
<dbReference type="AlphaFoldDB" id="A0A1H4GUH4"/>
<dbReference type="RefSeq" id="WP_089766323.1">
    <property type="nucleotide sequence ID" value="NZ_BKAT01000079.1"/>
</dbReference>
<evidence type="ECO:0000313" key="4">
    <source>
        <dbReference type="Proteomes" id="UP000199656"/>
    </source>
</evidence>
<keyword evidence="2" id="KW-1133">Transmembrane helix</keyword>
<organism evidence="3 4">
    <name type="scientific">Chitinophaga terrae</name>
    <name type="common">ex Kim and Jung 2007</name>
    <dbReference type="NCBI Taxonomy" id="408074"/>
    <lineage>
        <taxon>Bacteria</taxon>
        <taxon>Pseudomonadati</taxon>
        <taxon>Bacteroidota</taxon>
        <taxon>Chitinophagia</taxon>
        <taxon>Chitinophagales</taxon>
        <taxon>Chitinophagaceae</taxon>
        <taxon>Chitinophaga</taxon>
    </lineage>
</organism>
<dbReference type="OrthoDB" id="6678638at2"/>
<feature type="region of interest" description="Disordered" evidence="1">
    <location>
        <begin position="406"/>
        <end position="448"/>
    </location>
</feature>
<dbReference type="InterPro" id="IPR031709">
    <property type="entry name" value="PutAbiC"/>
</dbReference>
<dbReference type="EMBL" id="FNRL01000056">
    <property type="protein sequence ID" value="SEB12282.1"/>
    <property type="molecule type" value="Genomic_DNA"/>
</dbReference>
<feature type="compositionally biased region" description="Basic and acidic residues" evidence="1">
    <location>
        <begin position="426"/>
        <end position="448"/>
    </location>
</feature>
<feature type="transmembrane region" description="Helical" evidence="2">
    <location>
        <begin position="21"/>
        <end position="39"/>
    </location>
</feature>
<evidence type="ECO:0000313" key="3">
    <source>
        <dbReference type="EMBL" id="SEB12282.1"/>
    </source>
</evidence>
<gene>
    <name evidence="3" type="ORF">SAMN05660909_05655</name>
</gene>